<keyword evidence="5" id="KW-0067">ATP-binding</keyword>
<feature type="compositionally biased region" description="Basic and acidic residues" evidence="7">
    <location>
        <begin position="881"/>
        <end position="890"/>
    </location>
</feature>
<dbReference type="Gene3D" id="3.30.565.10">
    <property type="entry name" value="Histidine kinase-like ATPase, C-terminal domain"/>
    <property type="match status" value="1"/>
</dbReference>
<dbReference type="CDD" id="cd00082">
    <property type="entry name" value="HisKA"/>
    <property type="match status" value="1"/>
</dbReference>
<dbReference type="SMART" id="SM00387">
    <property type="entry name" value="HATPase_c"/>
    <property type="match status" value="1"/>
</dbReference>
<dbReference type="InterPro" id="IPR029016">
    <property type="entry name" value="GAF-like_dom_sf"/>
</dbReference>
<evidence type="ECO:0000256" key="5">
    <source>
        <dbReference type="ARBA" id="ARBA00022840"/>
    </source>
</evidence>
<evidence type="ECO:0008006" key="13">
    <source>
        <dbReference type="Google" id="ProtNLM"/>
    </source>
</evidence>
<keyword evidence="8" id="KW-0472">Membrane</keyword>
<keyword evidence="2" id="KW-0808">Transferase</keyword>
<evidence type="ECO:0000313" key="12">
    <source>
        <dbReference type="Proteomes" id="UP001497512"/>
    </source>
</evidence>
<dbReference type="PROSITE" id="PS50110">
    <property type="entry name" value="RESPONSE_REGULATORY"/>
    <property type="match status" value="1"/>
</dbReference>
<feature type="transmembrane region" description="Helical" evidence="8">
    <location>
        <begin position="38"/>
        <end position="58"/>
    </location>
</feature>
<dbReference type="InterPro" id="IPR004358">
    <property type="entry name" value="Sig_transdc_His_kin-like_C"/>
</dbReference>
<protein>
    <recommendedName>
        <fullName evidence="13">Ethylene receptor</fullName>
    </recommendedName>
</protein>
<dbReference type="Pfam" id="PF02518">
    <property type="entry name" value="HATPase_c"/>
    <property type="match status" value="1"/>
</dbReference>
<keyword evidence="8" id="KW-1133">Transmembrane helix</keyword>
<evidence type="ECO:0000256" key="6">
    <source>
        <dbReference type="PROSITE-ProRule" id="PRU00169"/>
    </source>
</evidence>
<gene>
    <name evidence="11" type="ORF">CSSPTR1EN2_LOCUS11081</name>
</gene>
<evidence type="ECO:0000256" key="7">
    <source>
        <dbReference type="SAM" id="MobiDB-lite"/>
    </source>
</evidence>
<dbReference type="PRINTS" id="PR00344">
    <property type="entry name" value="BCTRLSENSOR"/>
</dbReference>
<feature type="modified residue" description="4-aspartylphosphate" evidence="6">
    <location>
        <position position="765"/>
    </location>
</feature>
<keyword evidence="12" id="KW-1185">Reference proteome</keyword>
<keyword evidence="4" id="KW-0547">Nucleotide-binding</keyword>
<dbReference type="InterPro" id="IPR011006">
    <property type="entry name" value="CheY-like_superfamily"/>
</dbReference>
<evidence type="ECO:0000256" key="4">
    <source>
        <dbReference type="ARBA" id="ARBA00022741"/>
    </source>
</evidence>
<feature type="domain" description="Histidine kinase" evidence="9">
    <location>
        <begin position="447"/>
        <end position="689"/>
    </location>
</feature>
<dbReference type="SUPFAM" id="SSF55874">
    <property type="entry name" value="ATPase domain of HSP90 chaperone/DNA topoisomerase II/histidine kinase"/>
    <property type="match status" value="1"/>
</dbReference>
<dbReference type="InterPro" id="IPR036097">
    <property type="entry name" value="HisK_dim/P_sf"/>
</dbReference>
<keyword evidence="3" id="KW-0479">Metal-binding</keyword>
<feature type="transmembrane region" description="Helical" evidence="8">
    <location>
        <begin position="171"/>
        <end position="194"/>
    </location>
</feature>
<sequence length="890" mass="99261">MRRWSGCEKRKGDVFFRTHCTSLSAVPWKMKNRTMDKMLLKLWTFVLYSSICFFFSQLTNGVAAVVMRRQFFPEEEMLLLKGLMMSDPKQQLVDPSSRSMSKYCTEPCTSLVFEISNNCHNCLVAHPQIHNYVQMAHWQLASDVLIALAYFSIPIELLFFIFKAQVFPYKWIVAQFGAFIVLCGLTHLISLWTIGSTSTLAFATMTFFKVTTAFVSCATAITLSWVIPEVLSVKKREILLGIKEHTQPRYHFEDHSRGVGTYTYTAKLPSADGETMELTHALEDNHNPVPISIPMTDENLQKIFNTQGAMLVPIDSTLTKHSCHRDLGDCFQKDRVVAVRLPYMRTSYFKDNGVEIGSGNNQSAIVSSSYALLVLALQNDPGKRWHGHEIDLVTAVADQVAVALSHATVLEESMHARDQLMSQNRALETARMEAEEAVAARNDFLAIMNHEMRTPMHALIALASILLQTNLTADQKAMVETIGKSSSLLSSLINDILDFSRLESGGLSLDLRAFDLHTLLQEVESSIQPLAINKQLAFTMSIPPELPINAFGDRNCIVQILLNVIGNAIKFTLEGEVKLSVYLGTTTDFQAAAGSAHTKCQPVPNTMLEYRYLHIDVQDTGIGIKPMDMPRLFNKFVQADSSTTRNFGGTGLGLAISKKFVQLMGGRICLESEGLGKGTTCKLYLCIGIYCEPKDIPVTPKRAVSPSTMKNIQVMVVDDNSVNRIVTRRLLDSIGCIPTVIDSGQKCLDILIEKGASAFQIILLDLCMPEMDGFAVAREIVEKWSKFERPIIAALTANSDSKTRERCFEVGMDYVLMKPINLSLLKTEMKKFLEMGKRNKCGGYDSTTQTMTNSADTSNSIEFTLQLPPSLQQPQSQLYSNRDHEPSTPL</sequence>
<dbReference type="Gene3D" id="3.30.450.40">
    <property type="match status" value="1"/>
</dbReference>
<keyword evidence="8" id="KW-0812">Transmembrane</keyword>
<dbReference type="PROSITE" id="PS50109">
    <property type="entry name" value="HIS_KIN"/>
    <property type="match status" value="1"/>
</dbReference>
<organism evidence="11 12">
    <name type="scientific">Sphagnum troendelagicum</name>
    <dbReference type="NCBI Taxonomy" id="128251"/>
    <lineage>
        <taxon>Eukaryota</taxon>
        <taxon>Viridiplantae</taxon>
        <taxon>Streptophyta</taxon>
        <taxon>Embryophyta</taxon>
        <taxon>Bryophyta</taxon>
        <taxon>Sphagnophytina</taxon>
        <taxon>Sphagnopsida</taxon>
        <taxon>Sphagnales</taxon>
        <taxon>Sphagnaceae</taxon>
        <taxon>Sphagnum</taxon>
    </lineage>
</organism>
<dbReference type="Gene3D" id="1.10.287.130">
    <property type="match status" value="1"/>
</dbReference>
<feature type="transmembrane region" description="Helical" evidence="8">
    <location>
        <begin position="144"/>
        <end position="162"/>
    </location>
</feature>
<dbReference type="InterPro" id="IPR001789">
    <property type="entry name" value="Sig_transdc_resp-reg_receiver"/>
</dbReference>
<dbReference type="Proteomes" id="UP001497512">
    <property type="component" value="Chromosome 18"/>
</dbReference>
<dbReference type="CDD" id="cd16922">
    <property type="entry name" value="HATPase_EvgS-ArcB-TorS-like"/>
    <property type="match status" value="1"/>
</dbReference>
<dbReference type="Pfam" id="PF25487">
    <property type="entry name" value="ETR1_N"/>
    <property type="match status" value="1"/>
</dbReference>
<dbReference type="SUPFAM" id="SSF52172">
    <property type="entry name" value="CheY-like"/>
    <property type="match status" value="1"/>
</dbReference>
<dbReference type="Gene3D" id="3.40.50.2300">
    <property type="match status" value="1"/>
</dbReference>
<evidence type="ECO:0000259" key="9">
    <source>
        <dbReference type="PROSITE" id="PS50109"/>
    </source>
</evidence>
<reference evidence="11" key="1">
    <citation type="submission" date="2024-02" db="EMBL/GenBank/DDBJ databases">
        <authorList>
            <consortium name="ELIXIR-Norway"/>
            <consortium name="Elixir Norway"/>
        </authorList>
    </citation>
    <scope>NUCLEOTIDE SEQUENCE</scope>
</reference>
<dbReference type="EMBL" id="OZ019910">
    <property type="protein sequence ID" value="CAK9211851.1"/>
    <property type="molecule type" value="Genomic_DNA"/>
</dbReference>
<feature type="transmembrane region" description="Helical" evidence="8">
    <location>
        <begin position="200"/>
        <end position="227"/>
    </location>
</feature>
<dbReference type="Pfam" id="PF00512">
    <property type="entry name" value="HisKA"/>
    <property type="match status" value="1"/>
</dbReference>
<accession>A0ABP0U3P7</accession>
<dbReference type="InterPro" id="IPR036890">
    <property type="entry name" value="HATPase_C_sf"/>
</dbReference>
<dbReference type="Pfam" id="PF00072">
    <property type="entry name" value="Response_reg"/>
    <property type="match status" value="1"/>
</dbReference>
<dbReference type="InterPro" id="IPR005467">
    <property type="entry name" value="His_kinase_dom"/>
</dbReference>
<dbReference type="InterPro" id="IPR003661">
    <property type="entry name" value="HisK_dim/P_dom"/>
</dbReference>
<feature type="domain" description="Response regulatory" evidence="10">
    <location>
        <begin position="713"/>
        <end position="833"/>
    </location>
</feature>
<evidence type="ECO:0000256" key="8">
    <source>
        <dbReference type="SAM" id="Phobius"/>
    </source>
</evidence>
<evidence type="ECO:0000256" key="2">
    <source>
        <dbReference type="ARBA" id="ARBA00022679"/>
    </source>
</evidence>
<evidence type="ECO:0000313" key="11">
    <source>
        <dbReference type="EMBL" id="CAK9211851.1"/>
    </source>
</evidence>
<keyword evidence="1 6" id="KW-0597">Phosphoprotein</keyword>
<name>A0ABP0U3P7_9BRYO</name>
<proteinExistence type="predicted"/>
<evidence type="ECO:0000256" key="1">
    <source>
        <dbReference type="ARBA" id="ARBA00022553"/>
    </source>
</evidence>
<dbReference type="InterPro" id="IPR058544">
    <property type="entry name" value="ETR1_N"/>
</dbReference>
<feature type="region of interest" description="Disordered" evidence="7">
    <location>
        <begin position="871"/>
        <end position="890"/>
    </location>
</feature>
<dbReference type="SMART" id="SM00448">
    <property type="entry name" value="REC"/>
    <property type="match status" value="1"/>
</dbReference>
<evidence type="ECO:0000256" key="3">
    <source>
        <dbReference type="ARBA" id="ARBA00022723"/>
    </source>
</evidence>
<evidence type="ECO:0000259" key="10">
    <source>
        <dbReference type="PROSITE" id="PS50110"/>
    </source>
</evidence>
<dbReference type="PANTHER" id="PTHR24423">
    <property type="entry name" value="TWO-COMPONENT SENSOR HISTIDINE KINASE"/>
    <property type="match status" value="1"/>
</dbReference>
<dbReference type="SUPFAM" id="SSF47384">
    <property type="entry name" value="Homodimeric domain of signal transducing histidine kinase"/>
    <property type="match status" value="1"/>
</dbReference>
<dbReference type="SMART" id="SM00388">
    <property type="entry name" value="HisKA"/>
    <property type="match status" value="1"/>
</dbReference>
<dbReference type="InterPro" id="IPR003594">
    <property type="entry name" value="HATPase_dom"/>
</dbReference>
<dbReference type="PANTHER" id="PTHR24423:SF631">
    <property type="entry name" value="ETHYLENE RECEPTOR"/>
    <property type="match status" value="1"/>
</dbReference>